<dbReference type="EMBL" id="MASU01000009">
    <property type="protein sequence ID" value="PXY28672.1"/>
    <property type="molecule type" value="Genomic_DNA"/>
</dbReference>
<keyword evidence="2" id="KW-0805">Transcription regulation</keyword>
<evidence type="ECO:0000256" key="3">
    <source>
        <dbReference type="ARBA" id="ARBA00023125"/>
    </source>
</evidence>
<dbReference type="GO" id="GO:0032993">
    <property type="term" value="C:protein-DNA complex"/>
    <property type="evidence" value="ECO:0007669"/>
    <property type="project" value="TreeGrafter"/>
</dbReference>
<keyword evidence="3" id="KW-0238">DNA-binding</keyword>
<dbReference type="PANTHER" id="PTHR30346:SF28">
    <property type="entry name" value="HTH-TYPE TRANSCRIPTIONAL REGULATOR CYNR"/>
    <property type="match status" value="1"/>
</dbReference>
<accession>A0A318LH46</accession>
<dbReference type="Gene3D" id="1.10.10.10">
    <property type="entry name" value="Winged helix-like DNA-binding domain superfamily/Winged helix DNA-binding domain"/>
    <property type="match status" value="1"/>
</dbReference>
<feature type="domain" description="HTH lysR-type" evidence="5">
    <location>
        <begin position="3"/>
        <end position="59"/>
    </location>
</feature>
<proteinExistence type="inferred from homology"/>
<evidence type="ECO:0000256" key="4">
    <source>
        <dbReference type="ARBA" id="ARBA00023163"/>
    </source>
</evidence>
<dbReference type="Pfam" id="PF00126">
    <property type="entry name" value="HTH_1"/>
    <property type="match status" value="1"/>
</dbReference>
<dbReference type="PRINTS" id="PR00039">
    <property type="entry name" value="HTHLYSR"/>
</dbReference>
<dbReference type="InterPro" id="IPR036390">
    <property type="entry name" value="WH_DNA-bd_sf"/>
</dbReference>
<protein>
    <submittedName>
        <fullName evidence="6">Transcriptional regulator</fullName>
    </submittedName>
</protein>
<comment type="similarity">
    <text evidence="1">Belongs to the LysR transcriptional regulatory family.</text>
</comment>
<dbReference type="GO" id="GO:0003677">
    <property type="term" value="F:DNA binding"/>
    <property type="evidence" value="ECO:0007669"/>
    <property type="project" value="UniProtKB-KW"/>
</dbReference>
<evidence type="ECO:0000256" key="2">
    <source>
        <dbReference type="ARBA" id="ARBA00023015"/>
    </source>
</evidence>
<dbReference type="OrthoDB" id="3461141at2"/>
<dbReference type="Proteomes" id="UP000247892">
    <property type="component" value="Unassembled WGS sequence"/>
</dbReference>
<dbReference type="PROSITE" id="PS50931">
    <property type="entry name" value="HTH_LYSR"/>
    <property type="match status" value="1"/>
</dbReference>
<sequence>MTLNLAQLRAFVAVADEGGFSAAADSLGISQSAVSHAVAALEKTVGLPVLSRDRGPRPTAFGEGILVHARAALSAAAAITTLAAEHTGAAKGTVRLAAPPSVCQGLLPGLLEHWAAELPHVSVQLFEGEDDEVAEWLGNGTADAAVLVDPGRDTGVVVGEDVFHAVVRRDHPLAGEAAISVAELADDPLLLSAGGCEAHVRRLFRAARTPLKPTHHVRELGTLLAMVTHGVGVSVVPGLVSALLGRELVLVPLREQVGRRLVLTGPRHQPWQPATTALVTSACRRRT</sequence>
<gene>
    <name evidence="6" type="ORF">BA062_22735</name>
</gene>
<keyword evidence="4" id="KW-0804">Transcription</keyword>
<organism evidence="6 7">
    <name type="scientific">Prauserella flavalba</name>
    <dbReference type="NCBI Taxonomy" id="1477506"/>
    <lineage>
        <taxon>Bacteria</taxon>
        <taxon>Bacillati</taxon>
        <taxon>Actinomycetota</taxon>
        <taxon>Actinomycetes</taxon>
        <taxon>Pseudonocardiales</taxon>
        <taxon>Pseudonocardiaceae</taxon>
        <taxon>Prauserella</taxon>
    </lineage>
</organism>
<name>A0A318LH46_9PSEU</name>
<dbReference type="PANTHER" id="PTHR30346">
    <property type="entry name" value="TRANSCRIPTIONAL DUAL REGULATOR HCAR-RELATED"/>
    <property type="match status" value="1"/>
</dbReference>
<reference evidence="6 7" key="1">
    <citation type="submission" date="2016-07" db="EMBL/GenBank/DDBJ databases">
        <title>Draft genome sequence of Prauserella sp. YIM 121212, isolated from alkaline soil.</title>
        <authorList>
            <person name="Ruckert C."/>
            <person name="Albersmeier A."/>
            <person name="Jiang C.-L."/>
            <person name="Jiang Y."/>
            <person name="Kalinowski J."/>
            <person name="Schneider O."/>
            <person name="Winkler A."/>
            <person name="Zotchev S.B."/>
        </authorList>
    </citation>
    <scope>NUCLEOTIDE SEQUENCE [LARGE SCALE GENOMIC DNA]</scope>
    <source>
        <strain evidence="6 7">YIM 121212</strain>
    </source>
</reference>
<keyword evidence="7" id="KW-1185">Reference proteome</keyword>
<dbReference type="GO" id="GO:0003700">
    <property type="term" value="F:DNA-binding transcription factor activity"/>
    <property type="evidence" value="ECO:0007669"/>
    <property type="project" value="InterPro"/>
</dbReference>
<dbReference type="AlphaFoldDB" id="A0A318LH46"/>
<evidence type="ECO:0000256" key="1">
    <source>
        <dbReference type="ARBA" id="ARBA00009437"/>
    </source>
</evidence>
<evidence type="ECO:0000259" key="5">
    <source>
        <dbReference type="PROSITE" id="PS50931"/>
    </source>
</evidence>
<evidence type="ECO:0000313" key="7">
    <source>
        <dbReference type="Proteomes" id="UP000247892"/>
    </source>
</evidence>
<dbReference type="InterPro" id="IPR000847">
    <property type="entry name" value="LysR_HTH_N"/>
</dbReference>
<dbReference type="Pfam" id="PF03466">
    <property type="entry name" value="LysR_substrate"/>
    <property type="match status" value="1"/>
</dbReference>
<dbReference type="InterPro" id="IPR036388">
    <property type="entry name" value="WH-like_DNA-bd_sf"/>
</dbReference>
<dbReference type="InterPro" id="IPR005119">
    <property type="entry name" value="LysR_subst-bd"/>
</dbReference>
<dbReference type="Gene3D" id="3.40.190.10">
    <property type="entry name" value="Periplasmic binding protein-like II"/>
    <property type="match status" value="2"/>
</dbReference>
<evidence type="ECO:0000313" key="6">
    <source>
        <dbReference type="EMBL" id="PXY28672.1"/>
    </source>
</evidence>
<dbReference type="CDD" id="cd05466">
    <property type="entry name" value="PBP2_LTTR_substrate"/>
    <property type="match status" value="1"/>
</dbReference>
<dbReference type="SUPFAM" id="SSF46785">
    <property type="entry name" value="Winged helix' DNA-binding domain"/>
    <property type="match status" value="1"/>
</dbReference>
<comment type="caution">
    <text evidence="6">The sequence shown here is derived from an EMBL/GenBank/DDBJ whole genome shotgun (WGS) entry which is preliminary data.</text>
</comment>
<dbReference type="RefSeq" id="WP_110340483.1">
    <property type="nucleotide sequence ID" value="NZ_JBHVKT010000005.1"/>
</dbReference>
<dbReference type="SUPFAM" id="SSF53850">
    <property type="entry name" value="Periplasmic binding protein-like II"/>
    <property type="match status" value="1"/>
</dbReference>